<dbReference type="CTD" id="116071"/>
<evidence type="ECO:0000256" key="3">
    <source>
        <dbReference type="ARBA" id="ARBA00023015"/>
    </source>
</evidence>
<feature type="compositionally biased region" description="Low complexity" evidence="10">
    <location>
        <begin position="174"/>
        <end position="193"/>
    </location>
</feature>
<feature type="region of interest" description="Disordered" evidence="10">
    <location>
        <begin position="104"/>
        <end position="142"/>
    </location>
</feature>
<evidence type="ECO:0000256" key="7">
    <source>
        <dbReference type="ARBA" id="ARBA00023242"/>
    </source>
</evidence>
<dbReference type="SUPFAM" id="SSF57959">
    <property type="entry name" value="Leucine zipper domain"/>
    <property type="match status" value="1"/>
</dbReference>
<reference evidence="13" key="1">
    <citation type="submission" date="2025-08" db="UniProtKB">
        <authorList>
            <consortium name="RefSeq"/>
        </authorList>
    </citation>
    <scope>IDENTIFICATION</scope>
</reference>
<dbReference type="PANTHER" id="PTHR23351:SF11">
    <property type="entry name" value="BASIC LEUCINE ZIPPER TRANSCRIPTIONAL FACTOR ATF-LIKE 2"/>
    <property type="match status" value="1"/>
</dbReference>
<gene>
    <name evidence="13" type="primary">Batf2</name>
</gene>
<comment type="similarity">
    <text evidence="1">Belongs to the bZIP family.</text>
</comment>
<feature type="region of interest" description="Disordered" evidence="10">
    <location>
        <begin position="174"/>
        <end position="257"/>
    </location>
</feature>
<evidence type="ECO:0000256" key="4">
    <source>
        <dbReference type="ARBA" id="ARBA00023125"/>
    </source>
</evidence>
<keyword evidence="6" id="KW-0804">Transcription</keyword>
<proteinExistence type="inferred from homology"/>
<evidence type="ECO:0000256" key="9">
    <source>
        <dbReference type="ARBA" id="ARBA00074031"/>
    </source>
</evidence>
<feature type="compositionally biased region" description="Basic and acidic residues" evidence="10">
    <location>
        <begin position="41"/>
        <end position="50"/>
    </location>
</feature>
<dbReference type="PANTHER" id="PTHR23351">
    <property type="entry name" value="FOS TRANSCRIPTION FACTOR-RELATED"/>
    <property type="match status" value="1"/>
</dbReference>
<keyword evidence="4" id="KW-0238">DNA-binding</keyword>
<dbReference type="AlphaFoldDB" id="A0A6P5P4F0"/>
<dbReference type="GO" id="GO:0000981">
    <property type="term" value="F:DNA-binding transcription factor activity, RNA polymerase II-specific"/>
    <property type="evidence" value="ECO:0007669"/>
    <property type="project" value="TreeGrafter"/>
</dbReference>
<protein>
    <recommendedName>
        <fullName evidence="9">Basic leucine zipper transcriptional factor ATF-like 2</fullName>
    </recommendedName>
</protein>
<evidence type="ECO:0000256" key="8">
    <source>
        <dbReference type="ARBA" id="ARBA00064452"/>
    </source>
</evidence>
<dbReference type="GO" id="GO:0042832">
    <property type="term" value="P:defense response to protozoan"/>
    <property type="evidence" value="ECO:0007669"/>
    <property type="project" value="Ensembl"/>
</dbReference>
<name>A0A6P5P4F0_MUSCR</name>
<feature type="region of interest" description="Disordered" evidence="10">
    <location>
        <begin position="1"/>
        <end position="50"/>
    </location>
</feature>
<dbReference type="PROSITE" id="PS00036">
    <property type="entry name" value="BZIP_BASIC"/>
    <property type="match status" value="1"/>
</dbReference>
<dbReference type="InterPro" id="IPR046347">
    <property type="entry name" value="bZIP_sf"/>
</dbReference>
<dbReference type="PROSITE" id="PS50217">
    <property type="entry name" value="BZIP"/>
    <property type="match status" value="1"/>
</dbReference>
<evidence type="ECO:0000256" key="1">
    <source>
        <dbReference type="ARBA" id="ARBA00007163"/>
    </source>
</evidence>
<dbReference type="GO" id="GO:0043011">
    <property type="term" value="P:myeloid dendritic cell differentiation"/>
    <property type="evidence" value="ECO:0007669"/>
    <property type="project" value="Ensembl"/>
</dbReference>
<dbReference type="SMART" id="SM00338">
    <property type="entry name" value="BRLZ"/>
    <property type="match status" value="1"/>
</dbReference>
<dbReference type="Gene3D" id="1.20.5.170">
    <property type="match status" value="1"/>
</dbReference>
<dbReference type="KEGG" id="mcal:110285464"/>
<dbReference type="FunFam" id="1.20.5.170:FF:000080">
    <property type="entry name" value="Basic leucine zipper transcriptional factor ATF-like 2"/>
    <property type="match status" value="1"/>
</dbReference>
<dbReference type="GeneID" id="110285464"/>
<keyword evidence="3" id="KW-0805">Transcription regulation</keyword>
<comment type="subunit">
    <text evidence="8">Heterodimer; heterodimerizes with JUN family proteins.</text>
</comment>
<feature type="compositionally biased region" description="Polar residues" evidence="10">
    <location>
        <begin position="213"/>
        <end position="227"/>
    </location>
</feature>
<dbReference type="Pfam" id="PF00170">
    <property type="entry name" value="bZIP_1"/>
    <property type="match status" value="1"/>
</dbReference>
<dbReference type="InterPro" id="IPR000837">
    <property type="entry name" value="AP-1"/>
</dbReference>
<evidence type="ECO:0000313" key="13">
    <source>
        <dbReference type="RefSeq" id="XP_021007309.1"/>
    </source>
</evidence>
<keyword evidence="5" id="KW-0010">Activator</keyword>
<dbReference type="Proteomes" id="UP000515126">
    <property type="component" value="Chromosome 19"/>
</dbReference>
<dbReference type="RefSeq" id="XP_021007309.1">
    <property type="nucleotide sequence ID" value="XM_021151650.1"/>
</dbReference>
<feature type="compositionally biased region" description="Polar residues" evidence="10">
    <location>
        <begin position="247"/>
        <end position="257"/>
    </location>
</feature>
<sequence>MQLCRSSALPTETDLGESQKQLKKKQKNRLAAQRSRQKHTSKADALHQQHESLEKQNHALRKEIQALQTELAGWGRTLHLHERLCRVDCDPCPVLLPSGCPIQAKQPSGQPAPHEDNGCQEQLGLFQTPGSSSRAQHLSSGPCYHESPGLLPSLLPSLAFDPLMVRTPLAQLSPSPVLSASSSSGSSLPGSFSKLDALIPSPQDQLAPPQPLRQEQPTSGRLASSDSPAALGPECPQNREHLPALPGSSTHWQKSSVAPSPQALMAFPLLSSAKVHF</sequence>
<accession>A0A6P5P4F0</accession>
<keyword evidence="2" id="KW-0221">Differentiation</keyword>
<keyword evidence="12" id="KW-1185">Reference proteome</keyword>
<organism evidence="12 13">
    <name type="scientific">Mus caroli</name>
    <name type="common">Ryukyu mouse</name>
    <name type="synonym">Ricefield mouse</name>
    <dbReference type="NCBI Taxonomy" id="10089"/>
    <lineage>
        <taxon>Eukaryota</taxon>
        <taxon>Metazoa</taxon>
        <taxon>Chordata</taxon>
        <taxon>Craniata</taxon>
        <taxon>Vertebrata</taxon>
        <taxon>Euteleostomi</taxon>
        <taxon>Mammalia</taxon>
        <taxon>Eutheria</taxon>
        <taxon>Euarchontoglires</taxon>
        <taxon>Glires</taxon>
        <taxon>Rodentia</taxon>
        <taxon>Myomorpha</taxon>
        <taxon>Muroidea</taxon>
        <taxon>Muridae</taxon>
        <taxon>Murinae</taxon>
        <taxon>Mus</taxon>
        <taxon>Mus</taxon>
    </lineage>
</organism>
<feature type="compositionally biased region" description="Polar residues" evidence="10">
    <location>
        <begin position="1"/>
        <end position="10"/>
    </location>
</feature>
<dbReference type="GO" id="GO:0090575">
    <property type="term" value="C:RNA polymerase II transcription regulator complex"/>
    <property type="evidence" value="ECO:0007669"/>
    <property type="project" value="Ensembl"/>
</dbReference>
<evidence type="ECO:0000256" key="6">
    <source>
        <dbReference type="ARBA" id="ARBA00023163"/>
    </source>
</evidence>
<evidence type="ECO:0000256" key="2">
    <source>
        <dbReference type="ARBA" id="ARBA00022782"/>
    </source>
</evidence>
<keyword evidence="7" id="KW-0539">Nucleus</keyword>
<feature type="domain" description="BZIP" evidence="11">
    <location>
        <begin position="18"/>
        <end position="71"/>
    </location>
</feature>
<evidence type="ECO:0000313" key="12">
    <source>
        <dbReference type="Proteomes" id="UP000515126"/>
    </source>
</evidence>
<evidence type="ECO:0000256" key="5">
    <source>
        <dbReference type="ARBA" id="ARBA00023159"/>
    </source>
</evidence>
<evidence type="ECO:0000259" key="11">
    <source>
        <dbReference type="PROSITE" id="PS50217"/>
    </source>
</evidence>
<feature type="compositionally biased region" description="Polar residues" evidence="10">
    <location>
        <begin position="128"/>
        <end position="139"/>
    </location>
</feature>
<dbReference type="InterPro" id="IPR004827">
    <property type="entry name" value="bZIP"/>
</dbReference>
<dbReference type="GO" id="GO:0000978">
    <property type="term" value="F:RNA polymerase II cis-regulatory region sequence-specific DNA binding"/>
    <property type="evidence" value="ECO:0007669"/>
    <property type="project" value="TreeGrafter"/>
</dbReference>
<evidence type="ECO:0000256" key="10">
    <source>
        <dbReference type="SAM" id="MobiDB-lite"/>
    </source>
</evidence>